<accession>A0A8F9WKX8</accession>
<dbReference type="GO" id="GO:0005615">
    <property type="term" value="C:extracellular space"/>
    <property type="evidence" value="ECO:0007669"/>
    <property type="project" value="TreeGrafter"/>
</dbReference>
<dbReference type="PANTHER" id="PTHR11857">
    <property type="entry name" value="ODORANT BINDING PROTEIN-RELATED"/>
    <property type="match status" value="1"/>
</dbReference>
<feature type="chain" id="PRO_5034172299" evidence="2">
    <location>
        <begin position="19"/>
        <end position="132"/>
    </location>
</feature>
<dbReference type="Gene3D" id="1.10.238.20">
    <property type="entry name" value="Pheromone/general odorant binding protein domain"/>
    <property type="match status" value="1"/>
</dbReference>
<dbReference type="KEGG" id="ecoe:129939064"/>
<protein>
    <submittedName>
        <fullName evidence="3">OBP28</fullName>
    </submittedName>
</protein>
<dbReference type="EMBL" id="MT585338">
    <property type="protein sequence ID" value="QYL00051.1"/>
    <property type="molecule type" value="mRNA"/>
</dbReference>
<keyword evidence="1 2" id="KW-0732">Signal</keyword>
<dbReference type="Pfam" id="PF01395">
    <property type="entry name" value="PBP_GOBP"/>
    <property type="match status" value="1"/>
</dbReference>
<evidence type="ECO:0000256" key="2">
    <source>
        <dbReference type="SAM" id="SignalP"/>
    </source>
</evidence>
<dbReference type="RefSeq" id="XP_055902906.1">
    <property type="nucleotide sequence ID" value="XM_056046931.1"/>
</dbReference>
<dbReference type="SUPFAM" id="SSF47565">
    <property type="entry name" value="Insect pheromone/odorant-binding proteins"/>
    <property type="match status" value="1"/>
</dbReference>
<dbReference type="AlphaFoldDB" id="A0A8F9WKX8"/>
<dbReference type="SMART" id="SM00708">
    <property type="entry name" value="PhBP"/>
    <property type="match status" value="1"/>
</dbReference>
<name>A0A8F9WKX8_9MUSC</name>
<dbReference type="OrthoDB" id="7665616at2759"/>
<dbReference type="GO" id="GO:0005549">
    <property type="term" value="F:odorant binding"/>
    <property type="evidence" value="ECO:0007669"/>
    <property type="project" value="InterPro"/>
</dbReference>
<dbReference type="InterPro" id="IPR036728">
    <property type="entry name" value="PBP_GOBP_sf"/>
</dbReference>
<evidence type="ECO:0000256" key="1">
    <source>
        <dbReference type="ARBA" id="ARBA00022729"/>
    </source>
</evidence>
<reference evidence="3" key="1">
    <citation type="submission" date="2020-06" db="EMBL/GenBank/DDBJ databases">
        <authorList>
            <person name="Jia H.R."/>
        </authorList>
    </citation>
    <scope>NUCLEOTIDE SEQUENCE</scope>
</reference>
<dbReference type="InterPro" id="IPR006170">
    <property type="entry name" value="PBP/GOBP"/>
</dbReference>
<organism evidence="3">
    <name type="scientific">Eupeodes corollae</name>
    <dbReference type="NCBI Taxonomy" id="290404"/>
    <lineage>
        <taxon>Eukaryota</taxon>
        <taxon>Metazoa</taxon>
        <taxon>Ecdysozoa</taxon>
        <taxon>Arthropoda</taxon>
        <taxon>Hexapoda</taxon>
        <taxon>Insecta</taxon>
        <taxon>Pterygota</taxon>
        <taxon>Neoptera</taxon>
        <taxon>Endopterygota</taxon>
        <taxon>Diptera</taxon>
        <taxon>Brachycera</taxon>
        <taxon>Muscomorpha</taxon>
        <taxon>Syrphoidea</taxon>
        <taxon>Syrphidae</taxon>
        <taxon>Syrphinae</taxon>
        <taxon>Syrphini</taxon>
        <taxon>Eupeodes</taxon>
        <taxon>Eupeodes</taxon>
    </lineage>
</organism>
<feature type="signal peptide" evidence="2">
    <location>
        <begin position="1"/>
        <end position="18"/>
    </location>
</feature>
<sequence>MKFLIVFALIAIVSVVSAADADVKEQNQRVEEHVTKCRSKHPIKDEQLALLKDGKVTEGSDDERCFVNCFMEESGIMVDGKIQKEKAIKAFSVRIGEEKAIEAFEKCQSEVGSAKCETALKMHNCFHAQGVY</sequence>
<dbReference type="CDD" id="cd23992">
    <property type="entry name" value="PBP_GOBP"/>
    <property type="match status" value="1"/>
</dbReference>
<proteinExistence type="evidence at transcript level"/>
<evidence type="ECO:0000313" key="3">
    <source>
        <dbReference type="EMBL" id="QYL00051.1"/>
    </source>
</evidence>
<dbReference type="GeneID" id="129939064"/>
<dbReference type="GO" id="GO:0007608">
    <property type="term" value="P:sensory perception of smell"/>
    <property type="evidence" value="ECO:0007669"/>
    <property type="project" value="TreeGrafter"/>
</dbReference>